<dbReference type="Pfam" id="PF01783">
    <property type="entry name" value="Ribosomal_L32p"/>
    <property type="match status" value="1"/>
</dbReference>
<dbReference type="InterPro" id="IPR044957">
    <property type="entry name" value="Ribosomal_bL32_bact"/>
</dbReference>
<dbReference type="OrthoDB" id="9812874at2"/>
<dbReference type="GO" id="GO:0003735">
    <property type="term" value="F:structural constituent of ribosome"/>
    <property type="evidence" value="ECO:0007669"/>
    <property type="project" value="InterPro"/>
</dbReference>
<evidence type="ECO:0000256" key="3">
    <source>
        <dbReference type="ARBA" id="ARBA00023274"/>
    </source>
</evidence>
<sequence>MGNPARKFSRARRDSRRAQTFKLSAPQLVECPQCHEMKLAHRVCKICGYYKGKEVVLTEN</sequence>
<organism evidence="6 7">
    <name type="scientific">Clostridium kluyveri</name>
    <dbReference type="NCBI Taxonomy" id="1534"/>
    <lineage>
        <taxon>Bacteria</taxon>
        <taxon>Bacillati</taxon>
        <taxon>Bacillota</taxon>
        <taxon>Clostridia</taxon>
        <taxon>Eubacteriales</taxon>
        <taxon>Clostridiaceae</taxon>
        <taxon>Clostridium</taxon>
    </lineage>
</organism>
<dbReference type="NCBIfam" id="TIGR01031">
    <property type="entry name" value="rpmF_bact"/>
    <property type="match status" value="1"/>
</dbReference>
<dbReference type="SUPFAM" id="SSF57829">
    <property type="entry name" value="Zn-binding ribosomal proteins"/>
    <property type="match status" value="1"/>
</dbReference>
<evidence type="ECO:0000256" key="5">
    <source>
        <dbReference type="HAMAP-Rule" id="MF_00340"/>
    </source>
</evidence>
<dbReference type="HAMAP" id="MF_00340">
    <property type="entry name" value="Ribosomal_bL32"/>
    <property type="match status" value="1"/>
</dbReference>
<protein>
    <recommendedName>
        <fullName evidence="4 5">Large ribosomal subunit protein bL32</fullName>
    </recommendedName>
</protein>
<dbReference type="PANTHER" id="PTHR35534">
    <property type="entry name" value="50S RIBOSOMAL PROTEIN L32"/>
    <property type="match status" value="1"/>
</dbReference>
<dbReference type="InterPro" id="IPR002677">
    <property type="entry name" value="Ribosomal_bL32"/>
</dbReference>
<evidence type="ECO:0000313" key="7">
    <source>
        <dbReference type="Proteomes" id="UP000184604"/>
    </source>
</evidence>
<evidence type="ECO:0000256" key="2">
    <source>
        <dbReference type="ARBA" id="ARBA00022980"/>
    </source>
</evidence>
<evidence type="ECO:0000256" key="1">
    <source>
        <dbReference type="ARBA" id="ARBA00008560"/>
    </source>
</evidence>
<comment type="similarity">
    <text evidence="1 5">Belongs to the bacterial ribosomal protein bL32 family.</text>
</comment>
<dbReference type="GO" id="GO:0006412">
    <property type="term" value="P:translation"/>
    <property type="evidence" value="ECO:0007669"/>
    <property type="project" value="UniProtKB-UniRule"/>
</dbReference>
<evidence type="ECO:0000313" key="6">
    <source>
        <dbReference type="EMBL" id="APM38760.1"/>
    </source>
</evidence>
<dbReference type="AlphaFoldDB" id="A0A1L5F7G5"/>
<dbReference type="InterPro" id="IPR011332">
    <property type="entry name" value="Ribosomal_zn-bd"/>
</dbReference>
<name>A0A1L5F7G5_CLOKL</name>
<dbReference type="EMBL" id="CP018335">
    <property type="protein sequence ID" value="APM38760.1"/>
    <property type="molecule type" value="Genomic_DNA"/>
</dbReference>
<evidence type="ECO:0000256" key="4">
    <source>
        <dbReference type="ARBA" id="ARBA00035178"/>
    </source>
</evidence>
<gene>
    <name evidence="5" type="primary">rpmF</name>
    <name evidence="6" type="ORF">BS101_08350</name>
</gene>
<dbReference type="Proteomes" id="UP000184604">
    <property type="component" value="Chromosome"/>
</dbReference>
<reference evidence="6 7" key="1">
    <citation type="submission" date="2016-12" db="EMBL/GenBank/DDBJ databases">
        <title>Complete genome sequence of Clostridium kluyveri JZZ isolated from the pit mud of a Chinese flavor liquor-making factory.</title>
        <authorList>
            <person name="Wang Y."/>
        </authorList>
    </citation>
    <scope>NUCLEOTIDE SEQUENCE [LARGE SCALE GENOMIC DNA]</scope>
    <source>
        <strain evidence="6 7">JZZ</strain>
    </source>
</reference>
<dbReference type="PANTHER" id="PTHR35534:SF1">
    <property type="entry name" value="LARGE RIBOSOMAL SUBUNIT PROTEIN BL32"/>
    <property type="match status" value="1"/>
</dbReference>
<proteinExistence type="inferred from homology"/>
<dbReference type="RefSeq" id="WP_012101782.1">
    <property type="nucleotide sequence ID" value="NZ_CP018335.1"/>
</dbReference>
<keyword evidence="2 5" id="KW-0689">Ribosomal protein</keyword>
<dbReference type="OMA" id="PHRVCPH"/>
<dbReference type="GO" id="GO:0015934">
    <property type="term" value="C:large ribosomal subunit"/>
    <property type="evidence" value="ECO:0007669"/>
    <property type="project" value="InterPro"/>
</dbReference>
<accession>A0A1L5F7G5</accession>
<keyword evidence="3 5" id="KW-0687">Ribonucleoprotein</keyword>